<organism evidence="9">
    <name type="scientific">uncultured haloarchaeon</name>
    <dbReference type="NCBI Taxonomy" id="160804"/>
    <lineage>
        <taxon>Archaea</taxon>
        <taxon>Methanobacteriati</taxon>
        <taxon>Methanobacteriota</taxon>
        <taxon>Stenosarchaea group</taxon>
        <taxon>Halobacteria</taxon>
        <taxon>Halobacteriales</taxon>
        <taxon>Halobacteriaceae</taxon>
        <taxon>environmental samples</taxon>
    </lineage>
</organism>
<dbReference type="Gene3D" id="1.10.3720.10">
    <property type="entry name" value="MetI-like"/>
    <property type="match status" value="1"/>
</dbReference>
<keyword evidence="4 7" id="KW-0812">Transmembrane</keyword>
<dbReference type="PANTHER" id="PTHR30151:SF0">
    <property type="entry name" value="ABC TRANSPORTER PERMEASE PROTEIN MJ0413-RELATED"/>
    <property type="match status" value="1"/>
</dbReference>
<dbReference type="InterPro" id="IPR000515">
    <property type="entry name" value="MetI-like"/>
</dbReference>
<comment type="similarity">
    <text evidence="7">Belongs to the binding-protein-dependent transport system permease family.</text>
</comment>
<proteinExistence type="inferred from homology"/>
<feature type="transmembrane region" description="Helical" evidence="7">
    <location>
        <begin position="84"/>
        <end position="104"/>
    </location>
</feature>
<dbReference type="SUPFAM" id="SSF161098">
    <property type="entry name" value="MetI-like"/>
    <property type="match status" value="1"/>
</dbReference>
<name>A5YSM9_9EURY</name>
<feature type="domain" description="ABC transmembrane type-1" evidence="8">
    <location>
        <begin position="77"/>
        <end position="258"/>
    </location>
</feature>
<keyword evidence="2 7" id="KW-0813">Transport</keyword>
<dbReference type="InterPro" id="IPR035906">
    <property type="entry name" value="MetI-like_sf"/>
</dbReference>
<dbReference type="PROSITE" id="PS50928">
    <property type="entry name" value="ABC_TM1"/>
    <property type="match status" value="1"/>
</dbReference>
<comment type="subcellular location">
    <subcellularLocation>
        <location evidence="1 7">Cell membrane</location>
        <topology evidence="1 7">Multi-pass membrane protein</topology>
    </subcellularLocation>
</comment>
<dbReference type="AlphaFoldDB" id="A5YSM9"/>
<evidence type="ECO:0000256" key="7">
    <source>
        <dbReference type="RuleBase" id="RU363032"/>
    </source>
</evidence>
<evidence type="ECO:0000256" key="1">
    <source>
        <dbReference type="ARBA" id="ARBA00004651"/>
    </source>
</evidence>
<keyword evidence="3" id="KW-1003">Cell membrane</keyword>
<evidence type="ECO:0000256" key="2">
    <source>
        <dbReference type="ARBA" id="ARBA00022448"/>
    </source>
</evidence>
<keyword evidence="5 7" id="KW-1133">Transmembrane helix</keyword>
<feature type="transmembrane region" description="Helical" evidence="7">
    <location>
        <begin position="238"/>
        <end position="258"/>
    </location>
</feature>
<evidence type="ECO:0000256" key="6">
    <source>
        <dbReference type="ARBA" id="ARBA00023136"/>
    </source>
</evidence>
<keyword evidence="6 7" id="KW-0472">Membrane</keyword>
<dbReference type="Pfam" id="PF00528">
    <property type="entry name" value="BPD_transp_1"/>
    <property type="match status" value="1"/>
</dbReference>
<accession>A5YSM9</accession>
<feature type="transmembrane region" description="Helical" evidence="7">
    <location>
        <begin position="140"/>
        <end position="160"/>
    </location>
</feature>
<feature type="transmembrane region" description="Helical" evidence="7">
    <location>
        <begin position="211"/>
        <end position="232"/>
    </location>
</feature>
<sequence>MTRTNRMSPRQSVLPDISSPLVCQITVTAVSIAVFALVWQTIAAAFTPRQFPGIIALMKNVWVVISGGDRFAPVVTYGTTITRVVTGFMISMVLATFWGVIMGVQQSMTDYLAGPLFVLLTVPSVVWAFVGVLWLGLTEFAVPVLVIVLIVFPYLTTIIWEGTRDLNEDLLKMATTYDARRSHIWRDIYLPHIKPVLFGAMRVGLAVSWKLALVAEVFGTATGVGVAVNYHFEAFDTGMVIAWAIPVMGVMIIADRLLRWSERQAAQKRGYDTETTNLIA</sequence>
<dbReference type="PANTHER" id="PTHR30151">
    <property type="entry name" value="ALKANE SULFONATE ABC TRANSPORTER-RELATED, MEMBRANE SUBUNIT"/>
    <property type="match status" value="1"/>
</dbReference>
<dbReference type="GO" id="GO:0005886">
    <property type="term" value="C:plasma membrane"/>
    <property type="evidence" value="ECO:0007669"/>
    <property type="project" value="UniProtKB-SubCell"/>
</dbReference>
<evidence type="ECO:0000259" key="8">
    <source>
        <dbReference type="PROSITE" id="PS50928"/>
    </source>
</evidence>
<reference evidence="9" key="1">
    <citation type="journal article" date="2007" name="ISME J.">
        <title>Genomic plasticity in prokaryotes: the case of the square haloarchaeon.</title>
        <authorList>
            <person name="Cuadros-Orellana S."/>
            <person name="Martin-Cuadrado A.B."/>
            <person name="Legault B."/>
            <person name="D'Auria G."/>
            <person name="Zhaxybayeva O."/>
            <person name="Papke R.T."/>
            <person name="Rodriguez-Valera F."/>
        </authorList>
    </citation>
    <scope>NUCLEOTIDE SEQUENCE</scope>
</reference>
<evidence type="ECO:0000256" key="3">
    <source>
        <dbReference type="ARBA" id="ARBA00022475"/>
    </source>
</evidence>
<evidence type="ECO:0000256" key="4">
    <source>
        <dbReference type="ARBA" id="ARBA00022692"/>
    </source>
</evidence>
<feature type="transmembrane region" description="Helical" evidence="7">
    <location>
        <begin position="21"/>
        <end position="42"/>
    </location>
</feature>
<evidence type="ECO:0000256" key="5">
    <source>
        <dbReference type="ARBA" id="ARBA00022989"/>
    </source>
</evidence>
<protein>
    <submittedName>
        <fullName evidence="9">ABC-type nitrate/sulfonate/bicarbonate transport system, permease protein</fullName>
    </submittedName>
</protein>
<dbReference type="GO" id="GO:0055085">
    <property type="term" value="P:transmembrane transport"/>
    <property type="evidence" value="ECO:0007669"/>
    <property type="project" value="InterPro"/>
</dbReference>
<dbReference type="EMBL" id="EF583994">
    <property type="protein sequence ID" value="ABQ75986.1"/>
    <property type="molecule type" value="Genomic_DNA"/>
</dbReference>
<feature type="transmembrane region" description="Helical" evidence="7">
    <location>
        <begin position="111"/>
        <end position="134"/>
    </location>
</feature>
<evidence type="ECO:0000313" key="9">
    <source>
        <dbReference type="EMBL" id="ABQ75986.1"/>
    </source>
</evidence>
<dbReference type="CDD" id="cd06261">
    <property type="entry name" value="TM_PBP2"/>
    <property type="match status" value="1"/>
</dbReference>